<dbReference type="InterPro" id="IPR018056">
    <property type="entry name" value="Kringle_CS"/>
</dbReference>
<evidence type="ECO:0000256" key="6">
    <source>
        <dbReference type="ARBA" id="ARBA00022692"/>
    </source>
</evidence>
<evidence type="ECO:0000256" key="1">
    <source>
        <dbReference type="ARBA" id="ARBA00004251"/>
    </source>
</evidence>
<evidence type="ECO:0000313" key="28">
    <source>
        <dbReference type="Ensembl" id="ENSTNIP00000021270.1"/>
    </source>
</evidence>
<dbReference type="FunFam" id="2.40.20.10:FF:000003">
    <property type="entry name" value="Inactive tyrosine-protein kinase transmembrane receptor ROR1"/>
    <property type="match status" value="1"/>
</dbReference>
<evidence type="ECO:0000256" key="13">
    <source>
        <dbReference type="ARBA" id="ARBA00023136"/>
    </source>
</evidence>
<keyword evidence="15" id="KW-0675">Receptor</keyword>
<dbReference type="GO" id="GO:0007155">
    <property type="term" value="P:cell adhesion"/>
    <property type="evidence" value="ECO:0007669"/>
    <property type="project" value="UniProtKB-KW"/>
</dbReference>
<dbReference type="SMART" id="SM00130">
    <property type="entry name" value="KR"/>
    <property type="match status" value="1"/>
</dbReference>
<feature type="region of interest" description="Disordered" evidence="21">
    <location>
        <begin position="300"/>
        <end position="331"/>
    </location>
</feature>
<feature type="domain" description="FZ" evidence="24">
    <location>
        <begin position="158"/>
        <end position="292"/>
    </location>
</feature>
<evidence type="ECO:0000313" key="29">
    <source>
        <dbReference type="Proteomes" id="UP000007303"/>
    </source>
</evidence>
<evidence type="ECO:0000256" key="3">
    <source>
        <dbReference type="ARBA" id="ARBA00022553"/>
    </source>
</evidence>
<dbReference type="AlphaFoldDB" id="Q4RJ43"/>
<feature type="binding site" evidence="19">
    <location>
        <position position="523"/>
    </location>
    <ligand>
        <name>ATP</name>
        <dbReference type="ChEBI" id="CHEBI:30616"/>
    </ligand>
</feature>
<keyword evidence="11" id="KW-0130">Cell adhesion</keyword>
<keyword evidence="10 19" id="KW-0067">ATP-binding</keyword>
<evidence type="ECO:0000256" key="17">
    <source>
        <dbReference type="ARBA" id="ARBA00023319"/>
    </source>
</evidence>
<dbReference type="Gene3D" id="2.40.20.10">
    <property type="entry name" value="Plasminogen Kringle 4"/>
    <property type="match status" value="1"/>
</dbReference>
<evidence type="ECO:0000256" key="8">
    <source>
        <dbReference type="ARBA" id="ARBA00022737"/>
    </source>
</evidence>
<evidence type="ECO:0000256" key="15">
    <source>
        <dbReference type="ARBA" id="ARBA00023170"/>
    </source>
</evidence>
<dbReference type="EMBL" id="CAAE01015039">
    <property type="protein sequence ID" value="CAG11589.1"/>
    <property type="molecule type" value="Genomic_DNA"/>
</dbReference>
<comment type="caution">
    <text evidence="20">Lacks conserved residue(s) required for the propagation of feature annotation.</text>
</comment>
<keyword evidence="2" id="KW-1003">Cell membrane</keyword>
<feature type="non-terminal residue" evidence="27">
    <location>
        <position position="1"/>
    </location>
</feature>
<dbReference type="Gene3D" id="3.30.200.20">
    <property type="entry name" value="Phosphorylase Kinase, domain 1"/>
    <property type="match status" value="1"/>
</dbReference>
<evidence type="ECO:0000256" key="18">
    <source>
        <dbReference type="PIRSR" id="PIRSR000624-1"/>
    </source>
</evidence>
<feature type="compositionally biased region" description="Polar residues" evidence="21">
    <location>
        <begin position="784"/>
        <end position="797"/>
    </location>
</feature>
<dbReference type="Pfam" id="PF07679">
    <property type="entry name" value="I-set"/>
    <property type="match status" value="1"/>
</dbReference>
<keyword evidence="14" id="KW-1015">Disulfide bond</keyword>
<dbReference type="CDD" id="cd00108">
    <property type="entry name" value="KR"/>
    <property type="match status" value="1"/>
</dbReference>
<dbReference type="GO" id="GO:0043123">
    <property type="term" value="P:positive regulation of canonical NF-kappaB signal transduction"/>
    <property type="evidence" value="ECO:0007669"/>
    <property type="project" value="TreeGrafter"/>
</dbReference>
<evidence type="ECO:0000256" key="4">
    <source>
        <dbReference type="ARBA" id="ARBA00022572"/>
    </source>
</evidence>
<evidence type="ECO:0000256" key="10">
    <source>
        <dbReference type="ARBA" id="ARBA00022840"/>
    </source>
</evidence>
<evidence type="ECO:0000256" key="16">
    <source>
        <dbReference type="ARBA" id="ARBA00023180"/>
    </source>
</evidence>
<keyword evidence="17" id="KW-0393">Immunoglobulin domain</keyword>
<dbReference type="Gene3D" id="1.10.510.10">
    <property type="entry name" value="Transferase(Phosphotransferase) domain 1"/>
    <property type="match status" value="1"/>
</dbReference>
<evidence type="ECO:0000256" key="21">
    <source>
        <dbReference type="SAM" id="MobiDB-lite"/>
    </source>
</evidence>
<dbReference type="InterPro" id="IPR013806">
    <property type="entry name" value="Kringle-like"/>
</dbReference>
<evidence type="ECO:0000259" key="25">
    <source>
        <dbReference type="PROSITE" id="PS50070"/>
    </source>
</evidence>
<feature type="domain" description="Kringle" evidence="25">
    <location>
        <begin position="328"/>
        <end position="407"/>
    </location>
</feature>
<feature type="active site" description="Proton acceptor" evidence="18">
    <location>
        <position position="632"/>
    </location>
</feature>
<dbReference type="KEGG" id="tng:GSTEN00033593G001"/>
<keyword evidence="13 22" id="KW-0472">Membrane</keyword>
<dbReference type="STRING" id="99883.ENSTNIP00000021270"/>
<feature type="compositionally biased region" description="Low complexity" evidence="21">
    <location>
        <begin position="881"/>
        <end position="904"/>
    </location>
</feature>
<evidence type="ECO:0000256" key="11">
    <source>
        <dbReference type="ARBA" id="ARBA00022889"/>
    </source>
</evidence>
<dbReference type="PRINTS" id="PR00018">
    <property type="entry name" value="KRINGLE"/>
</dbReference>
<dbReference type="Proteomes" id="UP000007303">
    <property type="component" value="Unassembled WGS sequence"/>
</dbReference>
<dbReference type="Pfam" id="PF01392">
    <property type="entry name" value="Fz"/>
    <property type="match status" value="1"/>
</dbReference>
<dbReference type="GO" id="GO:0017147">
    <property type="term" value="F:Wnt-protein binding"/>
    <property type="evidence" value="ECO:0007669"/>
    <property type="project" value="TreeGrafter"/>
</dbReference>
<reference evidence="27" key="2">
    <citation type="submission" date="2004-02" db="EMBL/GenBank/DDBJ databases">
        <authorList>
            <consortium name="Genoscope"/>
            <consortium name="Whitehead Institute Centre for Genome Research"/>
        </authorList>
    </citation>
    <scope>NUCLEOTIDE SEQUENCE</scope>
</reference>
<dbReference type="SMART" id="SM00408">
    <property type="entry name" value="IGc2"/>
    <property type="match status" value="1"/>
</dbReference>
<evidence type="ECO:0000259" key="26">
    <source>
        <dbReference type="PROSITE" id="PS50835"/>
    </source>
</evidence>
<dbReference type="PROSITE" id="PS50835">
    <property type="entry name" value="IG_LIKE"/>
    <property type="match status" value="1"/>
</dbReference>
<feature type="domain" description="Protein kinase" evidence="23">
    <location>
        <begin position="490"/>
        <end position="763"/>
    </location>
</feature>
<dbReference type="InterPro" id="IPR036179">
    <property type="entry name" value="Ig-like_dom_sf"/>
</dbReference>
<dbReference type="FunFam" id="1.10.510.10:FF:000116">
    <property type="entry name" value="inactive tyrosine-protein kinase transmembrane receptor ROR1"/>
    <property type="match status" value="1"/>
</dbReference>
<dbReference type="PANTHER" id="PTHR24416">
    <property type="entry name" value="TYROSINE-PROTEIN KINASE RECEPTOR"/>
    <property type="match status" value="1"/>
</dbReference>
<dbReference type="InterPro" id="IPR013098">
    <property type="entry name" value="Ig_I-set"/>
</dbReference>
<evidence type="ECO:0000256" key="9">
    <source>
        <dbReference type="ARBA" id="ARBA00022741"/>
    </source>
</evidence>
<evidence type="ECO:0000256" key="14">
    <source>
        <dbReference type="ARBA" id="ARBA00023157"/>
    </source>
</evidence>
<dbReference type="GO" id="GO:0004672">
    <property type="term" value="F:protein kinase activity"/>
    <property type="evidence" value="ECO:0007669"/>
    <property type="project" value="InterPro"/>
</dbReference>
<evidence type="ECO:0000256" key="12">
    <source>
        <dbReference type="ARBA" id="ARBA00022989"/>
    </source>
</evidence>
<dbReference type="InterPro" id="IPR000719">
    <property type="entry name" value="Prot_kinase_dom"/>
</dbReference>
<dbReference type="GO" id="GO:0043235">
    <property type="term" value="C:receptor complex"/>
    <property type="evidence" value="ECO:0007669"/>
    <property type="project" value="TreeGrafter"/>
</dbReference>
<dbReference type="GO" id="GO:0005524">
    <property type="term" value="F:ATP binding"/>
    <property type="evidence" value="ECO:0007669"/>
    <property type="project" value="UniProtKB-KW"/>
</dbReference>
<reference evidence="27 29" key="1">
    <citation type="journal article" date="2004" name="Nature">
        <title>Genome duplication in the teleost fish Tetraodon nigroviridis reveals the early vertebrate proto-karyotype.</title>
        <authorList>
            <person name="Jaillon O."/>
            <person name="Aury J.-M."/>
            <person name="Brunet F."/>
            <person name="Petit J.-L."/>
            <person name="Stange-Thomann N."/>
            <person name="Mauceli E."/>
            <person name="Bouneau L."/>
            <person name="Fischer C."/>
            <person name="Ozouf-Costaz C."/>
            <person name="Bernot A."/>
            <person name="Nicaud S."/>
            <person name="Jaffe D."/>
            <person name="Fisher S."/>
            <person name="Lutfalla G."/>
            <person name="Dossat C."/>
            <person name="Segurens B."/>
            <person name="Dasilva C."/>
            <person name="Salanoubat M."/>
            <person name="Levy M."/>
            <person name="Boudet N."/>
            <person name="Castellano S."/>
            <person name="Anthouard V."/>
            <person name="Jubin C."/>
            <person name="Castelli V."/>
            <person name="Katinka M."/>
            <person name="Vacherie B."/>
            <person name="Biemont C."/>
            <person name="Skalli Z."/>
            <person name="Cattolico L."/>
            <person name="Poulain J."/>
            <person name="De Berardinis V."/>
            <person name="Cruaud C."/>
            <person name="Duprat S."/>
            <person name="Brottier P."/>
            <person name="Coutanceau J.-P."/>
            <person name="Gouzy J."/>
            <person name="Parra G."/>
            <person name="Lardier G."/>
            <person name="Chapple C."/>
            <person name="McKernan K.J."/>
            <person name="McEwan P."/>
            <person name="Bosak S."/>
            <person name="Kellis M."/>
            <person name="Volff J.-N."/>
            <person name="Guigo R."/>
            <person name="Zody M.C."/>
            <person name="Mesirov J."/>
            <person name="Lindblad-Toh K."/>
            <person name="Birren B."/>
            <person name="Nusbaum C."/>
            <person name="Kahn D."/>
            <person name="Robinson-Rechavi M."/>
            <person name="Laudet V."/>
            <person name="Schachter V."/>
            <person name="Quetier F."/>
            <person name="Saurin W."/>
            <person name="Scarpelli C."/>
            <person name="Wincker P."/>
            <person name="Lander E.S."/>
            <person name="Weissenbach J."/>
            <person name="Roest Crollius H."/>
        </authorList>
    </citation>
    <scope>NUCLEOTIDE SEQUENCE [LARGE SCALE GENOMIC DNA]</scope>
</reference>
<feature type="region of interest" description="Disordered" evidence="21">
    <location>
        <begin position="127"/>
        <end position="151"/>
    </location>
</feature>
<evidence type="ECO:0000256" key="20">
    <source>
        <dbReference type="PROSITE-ProRule" id="PRU00121"/>
    </source>
</evidence>
<dbReference type="PIRSF" id="PIRSF000624">
    <property type="entry name" value="TyrPK_TMrec_ROR"/>
    <property type="match status" value="1"/>
</dbReference>
<dbReference type="Pfam" id="PF07714">
    <property type="entry name" value="PK_Tyr_Ser-Thr"/>
    <property type="match status" value="1"/>
</dbReference>
<dbReference type="OrthoDB" id="2431000at2759"/>
<dbReference type="InterPro" id="IPR007110">
    <property type="entry name" value="Ig-like_dom"/>
</dbReference>
<feature type="compositionally biased region" description="Low complexity" evidence="21">
    <location>
        <begin position="768"/>
        <end position="777"/>
    </location>
</feature>
<feature type="region of interest" description="Disordered" evidence="21">
    <location>
        <begin position="768"/>
        <end position="797"/>
    </location>
</feature>
<dbReference type="InterPro" id="IPR008266">
    <property type="entry name" value="Tyr_kinase_AS"/>
</dbReference>
<dbReference type="SUPFAM" id="SSF56112">
    <property type="entry name" value="Protein kinase-like (PK-like)"/>
    <property type="match status" value="1"/>
</dbReference>
<keyword evidence="4 20" id="KW-0420">Kringle</keyword>
<dbReference type="InterPro" id="IPR011009">
    <property type="entry name" value="Kinase-like_dom_sf"/>
</dbReference>
<dbReference type="PROSITE" id="PS50070">
    <property type="entry name" value="KRINGLE_2"/>
    <property type="match status" value="1"/>
</dbReference>
<keyword evidence="12 22" id="KW-1133">Transmembrane helix</keyword>
<proteinExistence type="predicted"/>
<evidence type="ECO:0000256" key="19">
    <source>
        <dbReference type="PIRSR" id="PIRSR000624-2"/>
    </source>
</evidence>
<evidence type="ECO:0000313" key="27">
    <source>
        <dbReference type="EMBL" id="CAG11589.1"/>
    </source>
</evidence>
<dbReference type="InterPro" id="IPR000001">
    <property type="entry name" value="Kringle"/>
</dbReference>
<gene>
    <name evidence="27" type="ORF">GSTENG00033593001</name>
</gene>
<dbReference type="FunFam" id="1.10.2000.10:FF:000002">
    <property type="entry name" value="Inactive tyrosine-protein kinase transmembrane receptor ROR1"/>
    <property type="match status" value="1"/>
</dbReference>
<evidence type="ECO:0000256" key="5">
    <source>
        <dbReference type="ARBA" id="ARBA00022687"/>
    </source>
</evidence>
<dbReference type="Ensembl" id="ENSTNIT00000021505.1">
    <property type="protein sequence ID" value="ENSTNIP00000021270.1"/>
    <property type="gene ID" value="ENSTNIG00000018105.1"/>
</dbReference>
<dbReference type="InterPro" id="IPR003598">
    <property type="entry name" value="Ig_sub2"/>
</dbReference>
<dbReference type="OMA" id="IQNDECP"/>
<feature type="transmembrane region" description="Helical" evidence="22">
    <location>
        <begin position="420"/>
        <end position="441"/>
    </location>
</feature>
<dbReference type="InterPro" id="IPR016247">
    <property type="entry name" value="Tyr_kinase_rcpt_ROR"/>
</dbReference>
<comment type="subcellular location">
    <subcellularLocation>
        <location evidence="1">Cell membrane</location>
        <topology evidence="1">Single-pass type I membrane protein</topology>
    </subcellularLocation>
</comment>
<dbReference type="SUPFAM" id="SSF57440">
    <property type="entry name" value="Kringle-like"/>
    <property type="match status" value="1"/>
</dbReference>
<dbReference type="PRINTS" id="PR00109">
    <property type="entry name" value="TYRKINASE"/>
</dbReference>
<keyword evidence="6 22" id="KW-0812">Transmembrane</keyword>
<dbReference type="GO" id="GO:0038023">
    <property type="term" value="F:signaling receptor activity"/>
    <property type="evidence" value="ECO:0007669"/>
    <property type="project" value="UniProtKB-ARBA"/>
</dbReference>
<dbReference type="FunFam" id="2.60.40.10:FF:000017">
    <property type="entry name" value="Down syndrome cell adhesion molecule b"/>
    <property type="match status" value="1"/>
</dbReference>
<dbReference type="GO" id="GO:0016055">
    <property type="term" value="P:Wnt signaling pathway"/>
    <property type="evidence" value="ECO:0007669"/>
    <property type="project" value="UniProtKB-KW"/>
</dbReference>
<keyword evidence="7" id="KW-0732">Signal</keyword>
<keyword evidence="9 19" id="KW-0547">Nucleotide-binding</keyword>
<dbReference type="FunFam" id="3.30.200.20:FF:000139">
    <property type="entry name" value="inactive tyrosine-protein kinase transmembrane receptor ROR1"/>
    <property type="match status" value="1"/>
</dbReference>
<sequence>FIRLEAPMNNITTSLGHTAELLCRVSGNPLPTVRWFKNDAPVEQEPRRVSYRSMPYGSRLRIRNLDTTDTGYFQCVASNSQGTVSTTGVLFVKFGKCLSFIRGVGVPLHLLPPLSLTAFVLFSRPTPDSSVRTTNRRHGPPAAAGPPRPRPRRCDDFDEEGFCQPYRGIACARFIGNRSIFVDSLQMQGEIETQITAAFTMIGTSNHLSDRCSQFAIPSLCHFAFPTCDRSSGTDKPRDLCKDECEILENDLCKTEYIIARSNPLILKRLKLPNCEDLAASDSPEAANCLRIGIPMADPINKSKTDSSRRHRRFPNPVFDPSPSSDHKCHNGSGADYRGTVSVTRSGRQCQPWNSQYPHSHSYLAVRYPELNGGHSYCRNPGNKHEAPWCFTLDEGVRMELCDIPICDHKDKSGGSNMEILYILIPSVAIPLAIALLFFFICVCRNNQKSSRPPAPRQPKPVRGQNVEMSMLATAYKPKSKAKELPLSAVRFMEELGDCPLGKIYKGHLYLPGMDQAQLVAIKTLKDVSSTQQWNEFQKEAAVLTELQHPNVVCLLGVVTQEQPVCMLFEFLPQGDLHEFLIMRSPHSDVGCSSDEDGTVKSTLDHGDFLHMAIQVTAGMEYLASHSYVHKDLAARNVLVGEQLHVKISDLGLSREIYSSDYYCLQPKTLLPIRWMPPEAITYGKFTSDSDIWSFGVVLWEMFSYGLQPYYGFSNQEVMEMVRKRQLLPCPEDCPPRFYGLMTECWQEGPARRPRFKDIHARLRAWEGSSHASSSTPSGGGGNATTQTTSLSASPVSNLSNPRFAAAPAGYLYPAQAIAAPGQMAQITAWTPVAVPQPHQRFIPVNGYPIPTGYAAFPAHFAPPVPPTKVIQHHLPPPKSRSPSSASGSTSTGHVSGVPSTTGSNHDANTPLLSHCIMQSGGGGQGYGQKGVAQLDHSQTSALLTPDSDVLMYNDTIIAADL</sequence>
<dbReference type="InterPro" id="IPR013783">
    <property type="entry name" value="Ig-like_fold"/>
</dbReference>
<dbReference type="GeneTree" id="ENSGT00940000153947"/>
<accession>Q4RJ43</accession>
<organism evidence="27">
    <name type="scientific">Tetraodon nigroviridis</name>
    <name type="common">Spotted green pufferfish</name>
    <name type="synonym">Chelonodon nigroviridis</name>
    <dbReference type="NCBI Taxonomy" id="99883"/>
    <lineage>
        <taxon>Eukaryota</taxon>
        <taxon>Metazoa</taxon>
        <taxon>Chordata</taxon>
        <taxon>Craniata</taxon>
        <taxon>Vertebrata</taxon>
        <taxon>Euteleostomi</taxon>
        <taxon>Actinopterygii</taxon>
        <taxon>Neopterygii</taxon>
        <taxon>Teleostei</taxon>
        <taxon>Neoteleostei</taxon>
        <taxon>Acanthomorphata</taxon>
        <taxon>Eupercaria</taxon>
        <taxon>Tetraodontiformes</taxon>
        <taxon>Tetradontoidea</taxon>
        <taxon>Tetraodontidae</taxon>
        <taxon>Tetraodon</taxon>
    </lineage>
</organism>
<name>Q4RJ43_TETNG</name>
<dbReference type="InterPro" id="IPR050122">
    <property type="entry name" value="RTK"/>
</dbReference>
<dbReference type="CDD" id="cd07467">
    <property type="entry name" value="CRD_TK_ROR1"/>
    <property type="match status" value="1"/>
</dbReference>
<evidence type="ECO:0000256" key="2">
    <source>
        <dbReference type="ARBA" id="ARBA00022475"/>
    </source>
</evidence>
<dbReference type="InterPro" id="IPR003599">
    <property type="entry name" value="Ig_sub"/>
</dbReference>
<keyword evidence="16" id="KW-0325">Glycoprotein</keyword>
<feature type="region of interest" description="Disordered" evidence="21">
    <location>
        <begin position="865"/>
        <end position="917"/>
    </location>
</feature>
<dbReference type="GO" id="GO:0007169">
    <property type="term" value="P:cell surface receptor protein tyrosine kinase signaling pathway"/>
    <property type="evidence" value="ECO:0007669"/>
    <property type="project" value="InterPro"/>
</dbReference>
<dbReference type="Pfam" id="PF00051">
    <property type="entry name" value="Kringle"/>
    <property type="match status" value="1"/>
</dbReference>
<dbReference type="PROSITE" id="PS00021">
    <property type="entry name" value="KRINGLE_1"/>
    <property type="match status" value="1"/>
</dbReference>
<dbReference type="InterPro" id="IPR036790">
    <property type="entry name" value="Frizzled_dom_sf"/>
</dbReference>
<evidence type="ECO:0000259" key="24">
    <source>
        <dbReference type="PROSITE" id="PS50038"/>
    </source>
</evidence>
<dbReference type="PROSITE" id="PS00109">
    <property type="entry name" value="PROTEIN_KINASE_TYR"/>
    <property type="match status" value="1"/>
</dbReference>
<protein>
    <submittedName>
        <fullName evidence="27">(spotted green pufferfish) hypothetical protein</fullName>
    </submittedName>
    <submittedName>
        <fullName evidence="28">Receptor tyrosine kinase like orphan receptor 1</fullName>
    </submittedName>
</protein>
<evidence type="ECO:0000259" key="23">
    <source>
        <dbReference type="PROSITE" id="PS50011"/>
    </source>
</evidence>
<dbReference type="InterPro" id="IPR001245">
    <property type="entry name" value="Ser-Thr/Tyr_kinase_cat_dom"/>
</dbReference>
<dbReference type="Gene3D" id="1.10.2000.10">
    <property type="entry name" value="Frizzled cysteine-rich domain"/>
    <property type="match status" value="1"/>
</dbReference>
<dbReference type="Gene3D" id="2.60.40.10">
    <property type="entry name" value="Immunoglobulins"/>
    <property type="match status" value="1"/>
</dbReference>
<feature type="domain" description="Ig-like" evidence="26">
    <location>
        <begin position="1"/>
        <end position="85"/>
    </location>
</feature>
<keyword evidence="8" id="KW-0677">Repeat</keyword>
<dbReference type="PROSITE" id="PS50011">
    <property type="entry name" value="PROTEIN_KINASE_DOM"/>
    <property type="match status" value="1"/>
</dbReference>
<reference evidence="28" key="3">
    <citation type="submission" date="2025-05" db="UniProtKB">
        <authorList>
            <consortium name="Ensembl"/>
        </authorList>
    </citation>
    <scope>IDENTIFICATION</scope>
</reference>
<evidence type="ECO:0000256" key="7">
    <source>
        <dbReference type="ARBA" id="ARBA00022729"/>
    </source>
</evidence>
<feature type="binding site" evidence="19">
    <location>
        <begin position="496"/>
        <end position="504"/>
    </location>
    <ligand>
        <name>ATP</name>
        <dbReference type="ChEBI" id="CHEBI:30616"/>
    </ligand>
</feature>
<dbReference type="HOGENOM" id="CLU_000288_30_4_1"/>
<dbReference type="InterPro" id="IPR020067">
    <property type="entry name" value="Frizzled_dom"/>
</dbReference>
<dbReference type="InterPro" id="IPR038178">
    <property type="entry name" value="Kringle_sf"/>
</dbReference>
<keyword evidence="5" id="KW-0879">Wnt signaling pathway</keyword>
<evidence type="ECO:0000256" key="22">
    <source>
        <dbReference type="SAM" id="Phobius"/>
    </source>
</evidence>
<keyword evidence="3" id="KW-0597">Phosphoprotein</keyword>
<dbReference type="PROSITE" id="PS50038">
    <property type="entry name" value="FZ"/>
    <property type="match status" value="1"/>
</dbReference>
<dbReference type="PANTHER" id="PTHR24416:SF134">
    <property type="entry name" value="INACTIVE TYROSINE-PROTEIN KINASE TRANSMEMBRANE RECEPTOR ROR1"/>
    <property type="match status" value="1"/>
</dbReference>
<dbReference type="SUPFAM" id="SSF48726">
    <property type="entry name" value="Immunoglobulin"/>
    <property type="match status" value="1"/>
</dbReference>
<dbReference type="GO" id="GO:0005886">
    <property type="term" value="C:plasma membrane"/>
    <property type="evidence" value="ECO:0007669"/>
    <property type="project" value="UniProtKB-SubCell"/>
</dbReference>
<dbReference type="SMART" id="SM00409">
    <property type="entry name" value="IG"/>
    <property type="match status" value="1"/>
</dbReference>
<keyword evidence="29" id="KW-1185">Reference proteome</keyword>
<dbReference type="CDD" id="cd05090">
    <property type="entry name" value="PTKc_Ror1"/>
    <property type="match status" value="1"/>
</dbReference>